<dbReference type="PROSITE" id="PS50011">
    <property type="entry name" value="PROTEIN_KINASE_DOM"/>
    <property type="match status" value="1"/>
</dbReference>
<keyword evidence="2 10" id="KW-0723">Serine/threonine-protein kinase</keyword>
<evidence type="ECO:0000313" key="14">
    <source>
        <dbReference type="Proteomes" id="UP001177003"/>
    </source>
</evidence>
<keyword evidence="14" id="KW-1185">Reference proteome</keyword>
<name>A0AA35V9A2_LACSI</name>
<dbReference type="InterPro" id="IPR017441">
    <property type="entry name" value="Protein_kinase_ATP_BS"/>
</dbReference>
<dbReference type="EC" id="2.7.11.1" evidence="1"/>
<evidence type="ECO:0000256" key="4">
    <source>
        <dbReference type="ARBA" id="ARBA00022741"/>
    </source>
</evidence>
<evidence type="ECO:0000259" key="12">
    <source>
        <dbReference type="PROSITE" id="PS50011"/>
    </source>
</evidence>
<dbReference type="PROSITE" id="PS00107">
    <property type="entry name" value="PROTEIN_KINASE_ATP"/>
    <property type="match status" value="1"/>
</dbReference>
<keyword evidence="4 9" id="KW-0547">Nucleotide-binding</keyword>
<feature type="domain" description="Protein kinase" evidence="12">
    <location>
        <begin position="25"/>
        <end position="307"/>
    </location>
</feature>
<evidence type="ECO:0000256" key="8">
    <source>
        <dbReference type="ARBA" id="ARBA00048679"/>
    </source>
</evidence>
<dbReference type="PANTHER" id="PTHR27003">
    <property type="entry name" value="OS07G0166700 PROTEIN"/>
    <property type="match status" value="1"/>
</dbReference>
<dbReference type="InterPro" id="IPR045272">
    <property type="entry name" value="ANXUR1/2-like"/>
</dbReference>
<evidence type="ECO:0000256" key="7">
    <source>
        <dbReference type="ARBA" id="ARBA00047899"/>
    </source>
</evidence>
<evidence type="ECO:0000256" key="3">
    <source>
        <dbReference type="ARBA" id="ARBA00022679"/>
    </source>
</evidence>
<dbReference type="GO" id="GO:0009506">
    <property type="term" value="C:plasmodesma"/>
    <property type="evidence" value="ECO:0007669"/>
    <property type="project" value="TreeGrafter"/>
</dbReference>
<dbReference type="GO" id="GO:0004674">
    <property type="term" value="F:protein serine/threonine kinase activity"/>
    <property type="evidence" value="ECO:0007669"/>
    <property type="project" value="UniProtKB-KW"/>
</dbReference>
<dbReference type="Proteomes" id="UP001177003">
    <property type="component" value="Chromosome 1"/>
</dbReference>
<evidence type="ECO:0000256" key="10">
    <source>
        <dbReference type="RuleBase" id="RU000304"/>
    </source>
</evidence>
<feature type="region of interest" description="Disordered" evidence="11">
    <location>
        <begin position="432"/>
        <end position="475"/>
    </location>
</feature>
<evidence type="ECO:0000256" key="2">
    <source>
        <dbReference type="ARBA" id="ARBA00022527"/>
    </source>
</evidence>
<evidence type="ECO:0000256" key="1">
    <source>
        <dbReference type="ARBA" id="ARBA00012513"/>
    </source>
</evidence>
<reference evidence="13" key="1">
    <citation type="submission" date="2023-04" db="EMBL/GenBank/DDBJ databases">
        <authorList>
            <person name="Vijverberg K."/>
            <person name="Xiong W."/>
            <person name="Schranz E."/>
        </authorList>
    </citation>
    <scope>NUCLEOTIDE SEQUENCE</scope>
</reference>
<evidence type="ECO:0000313" key="13">
    <source>
        <dbReference type="EMBL" id="CAI9269301.1"/>
    </source>
</evidence>
<protein>
    <recommendedName>
        <fullName evidence="1">non-specific serine/threonine protein kinase</fullName>
        <ecNumber evidence="1">2.7.11.1</ecNumber>
    </recommendedName>
</protein>
<dbReference type="InterPro" id="IPR008271">
    <property type="entry name" value="Ser/Thr_kinase_AS"/>
</dbReference>
<dbReference type="SMART" id="SM00220">
    <property type="entry name" value="S_TKc"/>
    <property type="match status" value="1"/>
</dbReference>
<proteinExistence type="inferred from homology"/>
<dbReference type="GO" id="GO:0004714">
    <property type="term" value="F:transmembrane receptor protein tyrosine kinase activity"/>
    <property type="evidence" value="ECO:0007669"/>
    <property type="project" value="InterPro"/>
</dbReference>
<dbReference type="AlphaFoldDB" id="A0AA35V9A2"/>
<accession>A0AA35V9A2</accession>
<dbReference type="Gene3D" id="1.10.510.10">
    <property type="entry name" value="Transferase(Phosphotransferase) domain 1"/>
    <property type="match status" value="1"/>
</dbReference>
<dbReference type="FunFam" id="3.30.200.20:FF:000039">
    <property type="entry name" value="receptor-like protein kinase FERONIA"/>
    <property type="match status" value="1"/>
</dbReference>
<evidence type="ECO:0000256" key="11">
    <source>
        <dbReference type="SAM" id="MobiDB-lite"/>
    </source>
</evidence>
<dbReference type="EMBL" id="OX465077">
    <property type="protein sequence ID" value="CAI9269301.1"/>
    <property type="molecule type" value="Genomic_DNA"/>
</dbReference>
<evidence type="ECO:0000256" key="5">
    <source>
        <dbReference type="ARBA" id="ARBA00022777"/>
    </source>
</evidence>
<dbReference type="GO" id="GO:0005886">
    <property type="term" value="C:plasma membrane"/>
    <property type="evidence" value="ECO:0007669"/>
    <property type="project" value="TreeGrafter"/>
</dbReference>
<dbReference type="Pfam" id="PF00069">
    <property type="entry name" value="Pkinase"/>
    <property type="match status" value="1"/>
</dbReference>
<comment type="catalytic activity">
    <reaction evidence="7">
        <text>L-threonyl-[protein] + ATP = O-phospho-L-threonyl-[protein] + ADP + H(+)</text>
        <dbReference type="Rhea" id="RHEA:46608"/>
        <dbReference type="Rhea" id="RHEA-COMP:11060"/>
        <dbReference type="Rhea" id="RHEA-COMP:11605"/>
        <dbReference type="ChEBI" id="CHEBI:15378"/>
        <dbReference type="ChEBI" id="CHEBI:30013"/>
        <dbReference type="ChEBI" id="CHEBI:30616"/>
        <dbReference type="ChEBI" id="CHEBI:61977"/>
        <dbReference type="ChEBI" id="CHEBI:456216"/>
        <dbReference type="EC" id="2.7.11.1"/>
    </reaction>
</comment>
<keyword evidence="5" id="KW-0418">Kinase</keyword>
<dbReference type="PROSITE" id="PS00108">
    <property type="entry name" value="PROTEIN_KINASE_ST"/>
    <property type="match status" value="1"/>
</dbReference>
<keyword evidence="3" id="KW-0808">Transferase</keyword>
<dbReference type="InterPro" id="IPR011009">
    <property type="entry name" value="Kinase-like_dom_sf"/>
</dbReference>
<sequence>MSSSGLDLKNYLIPLEEIKHATDDFSPHRCIGGGGFGKVYQGQLSTQGQNCITAIKRLDQDSYQGEHEFRNELEMISRFQHKNIIRFFGYCDEGKEMIIIYEYATNGSLDHHLEDPNKRRCITWIQRLQISIGAARGLGYLHSGLGEHNRVIHRDIKSANILLDENLVAKICDFGLSKLGLRNQPETQIYTKVAGTKFYLDPTYHESGILHKESDVYSFGVVLFEMLSGMLVYSRRNIGDDKPQSLINFVRRYYHTSLDKLIDPYIKDEIDSRSFETFKEISYQCISFNLMERPTMDTVIARLEEALSYIQIPDVQNNLGQQDHMIPVNKEYVQKEMDKINLDDSSGSNDHIPINESSKIIRVDAEKIQALNQVRRKKIKDDLKNQPLIKVPKIKRPTKPFTRIQTGTNPTPIQYVIPKVPPPQQTPIQIEYSPGQSSTPQAPPTKNLLKGIVIGESSPTPPPETSAGSYKDRDKDIVIEILKKS</sequence>
<feature type="binding site" evidence="9">
    <location>
        <position position="56"/>
    </location>
    <ligand>
        <name>ATP</name>
        <dbReference type="ChEBI" id="CHEBI:30616"/>
    </ligand>
</feature>
<dbReference type="Gene3D" id="3.30.200.20">
    <property type="entry name" value="Phosphorylase Kinase, domain 1"/>
    <property type="match status" value="1"/>
</dbReference>
<dbReference type="GO" id="GO:0005524">
    <property type="term" value="F:ATP binding"/>
    <property type="evidence" value="ECO:0007669"/>
    <property type="project" value="UniProtKB-UniRule"/>
</dbReference>
<comment type="similarity">
    <text evidence="10">Belongs to the protein kinase superfamily.</text>
</comment>
<dbReference type="FunFam" id="1.10.510.10:FF:001023">
    <property type="entry name" value="Os07g0541700 protein"/>
    <property type="match status" value="1"/>
</dbReference>
<dbReference type="PANTHER" id="PTHR27003:SF359">
    <property type="entry name" value="SERINE_THREONINE-PROTEIN KINASE UNC-51-RELATED"/>
    <property type="match status" value="1"/>
</dbReference>
<comment type="catalytic activity">
    <reaction evidence="8">
        <text>L-seryl-[protein] + ATP = O-phospho-L-seryl-[protein] + ADP + H(+)</text>
        <dbReference type="Rhea" id="RHEA:17989"/>
        <dbReference type="Rhea" id="RHEA-COMP:9863"/>
        <dbReference type="Rhea" id="RHEA-COMP:11604"/>
        <dbReference type="ChEBI" id="CHEBI:15378"/>
        <dbReference type="ChEBI" id="CHEBI:29999"/>
        <dbReference type="ChEBI" id="CHEBI:30616"/>
        <dbReference type="ChEBI" id="CHEBI:83421"/>
        <dbReference type="ChEBI" id="CHEBI:456216"/>
        <dbReference type="EC" id="2.7.11.1"/>
    </reaction>
</comment>
<gene>
    <name evidence="13" type="ORF">LSALG_LOCUS9683</name>
</gene>
<dbReference type="InterPro" id="IPR000719">
    <property type="entry name" value="Prot_kinase_dom"/>
</dbReference>
<evidence type="ECO:0000256" key="9">
    <source>
        <dbReference type="PROSITE-ProRule" id="PRU10141"/>
    </source>
</evidence>
<organism evidence="13 14">
    <name type="scientific">Lactuca saligna</name>
    <name type="common">Willowleaf lettuce</name>
    <dbReference type="NCBI Taxonomy" id="75948"/>
    <lineage>
        <taxon>Eukaryota</taxon>
        <taxon>Viridiplantae</taxon>
        <taxon>Streptophyta</taxon>
        <taxon>Embryophyta</taxon>
        <taxon>Tracheophyta</taxon>
        <taxon>Spermatophyta</taxon>
        <taxon>Magnoliopsida</taxon>
        <taxon>eudicotyledons</taxon>
        <taxon>Gunneridae</taxon>
        <taxon>Pentapetalae</taxon>
        <taxon>asterids</taxon>
        <taxon>campanulids</taxon>
        <taxon>Asterales</taxon>
        <taxon>Asteraceae</taxon>
        <taxon>Cichorioideae</taxon>
        <taxon>Cichorieae</taxon>
        <taxon>Lactucinae</taxon>
        <taxon>Lactuca</taxon>
    </lineage>
</organism>
<dbReference type="SUPFAM" id="SSF56112">
    <property type="entry name" value="Protein kinase-like (PK-like)"/>
    <property type="match status" value="1"/>
</dbReference>
<keyword evidence="6 9" id="KW-0067">ATP-binding</keyword>
<evidence type="ECO:0000256" key="6">
    <source>
        <dbReference type="ARBA" id="ARBA00022840"/>
    </source>
</evidence>